<gene>
    <name evidence="1" type="ORF">AWB68_07529</name>
</gene>
<proteinExistence type="predicted"/>
<comment type="caution">
    <text evidence="1">The sequence shown here is derived from an EMBL/GenBank/DDBJ whole genome shotgun (WGS) entry which is preliminary data.</text>
</comment>
<organism evidence="1 2">
    <name type="scientific">Caballeronia choica</name>
    <dbReference type="NCBI Taxonomy" id="326476"/>
    <lineage>
        <taxon>Bacteria</taxon>
        <taxon>Pseudomonadati</taxon>
        <taxon>Pseudomonadota</taxon>
        <taxon>Betaproteobacteria</taxon>
        <taxon>Burkholderiales</taxon>
        <taxon>Burkholderiaceae</taxon>
        <taxon>Caballeronia</taxon>
    </lineage>
</organism>
<dbReference type="Proteomes" id="UP000054770">
    <property type="component" value="Unassembled WGS sequence"/>
</dbReference>
<keyword evidence="2" id="KW-1185">Reference proteome</keyword>
<sequence>MTEFNPALVTDARTHLLCYLVASALASYALTKSWRIDHMVESARIWLARNQKSTSWLERIMLGQLALKLAREQQAQTRAYADVGTLFNSELGLNYESPVVGRLWQRCSEALGRRGDFLGK</sequence>
<protein>
    <submittedName>
        <fullName evidence="1">Uncharacterized protein</fullName>
    </submittedName>
</protein>
<evidence type="ECO:0000313" key="2">
    <source>
        <dbReference type="Proteomes" id="UP000054770"/>
    </source>
</evidence>
<dbReference type="EMBL" id="FCON02000175">
    <property type="protein sequence ID" value="SAL85018.1"/>
    <property type="molecule type" value="Genomic_DNA"/>
</dbReference>
<dbReference type="AlphaFoldDB" id="A0A158KV35"/>
<name>A0A158KV35_9BURK</name>
<accession>A0A158KV35</accession>
<reference evidence="1" key="1">
    <citation type="submission" date="2016-01" db="EMBL/GenBank/DDBJ databases">
        <authorList>
            <person name="Peeters C."/>
        </authorList>
    </citation>
    <scope>NUCLEOTIDE SEQUENCE [LARGE SCALE GENOMIC DNA]</scope>
    <source>
        <strain evidence="1">LMG 22940</strain>
    </source>
</reference>
<dbReference type="RefSeq" id="WP_087649349.1">
    <property type="nucleotide sequence ID" value="NZ_FCON02000175.1"/>
</dbReference>
<dbReference type="OrthoDB" id="9008810at2"/>
<evidence type="ECO:0000313" key="1">
    <source>
        <dbReference type="EMBL" id="SAL85018.1"/>
    </source>
</evidence>